<dbReference type="AlphaFoldDB" id="A0A8K0R2F5"/>
<gene>
    <name evidence="1" type="ORF">FB567DRAFT_532078</name>
</gene>
<comment type="caution">
    <text evidence="1">The sequence shown here is derived from an EMBL/GenBank/DDBJ whole genome shotgun (WGS) entry which is preliminary data.</text>
</comment>
<evidence type="ECO:0000313" key="1">
    <source>
        <dbReference type="EMBL" id="KAH7080917.1"/>
    </source>
</evidence>
<organism evidence="1 2">
    <name type="scientific">Paraphoma chrysanthemicola</name>
    <dbReference type="NCBI Taxonomy" id="798071"/>
    <lineage>
        <taxon>Eukaryota</taxon>
        <taxon>Fungi</taxon>
        <taxon>Dikarya</taxon>
        <taxon>Ascomycota</taxon>
        <taxon>Pezizomycotina</taxon>
        <taxon>Dothideomycetes</taxon>
        <taxon>Pleosporomycetidae</taxon>
        <taxon>Pleosporales</taxon>
        <taxon>Pleosporineae</taxon>
        <taxon>Phaeosphaeriaceae</taxon>
        <taxon>Paraphoma</taxon>
    </lineage>
</organism>
<protein>
    <submittedName>
        <fullName evidence="1">Uncharacterized protein</fullName>
    </submittedName>
</protein>
<keyword evidence="2" id="KW-1185">Reference proteome</keyword>
<sequence>MVIDSYQDRGTMAGPPAHFRFLDLPVDLRLMVYERLPVETRHLPFGTPDKRHPLDLVWSILPGITILCACRRIYEEAAPILEPRLRSLRDGPLRMTSSAFGIDNGHLHLLAEYAIGWGQQPDREIFEDPYPVELYDYMHHYAAKTGELRIEIAVGNVRSIDIADASAAELQSDQFFCDVLKFKFKGHDIHSYQSMGVDKAYVPKVKISFRPALWNTAATESLLSRPDLQELKWDEYGGGMYPEILLGDVIYGTEWQRNWKEGERQW</sequence>
<accession>A0A8K0R2F5</accession>
<dbReference type="Proteomes" id="UP000813461">
    <property type="component" value="Unassembled WGS sequence"/>
</dbReference>
<dbReference type="EMBL" id="JAGMVJ010000015">
    <property type="protein sequence ID" value="KAH7080917.1"/>
    <property type="molecule type" value="Genomic_DNA"/>
</dbReference>
<evidence type="ECO:0000313" key="2">
    <source>
        <dbReference type="Proteomes" id="UP000813461"/>
    </source>
</evidence>
<reference evidence="1" key="1">
    <citation type="journal article" date="2021" name="Nat. Commun.">
        <title>Genetic determinants of endophytism in the Arabidopsis root mycobiome.</title>
        <authorList>
            <person name="Mesny F."/>
            <person name="Miyauchi S."/>
            <person name="Thiergart T."/>
            <person name="Pickel B."/>
            <person name="Atanasova L."/>
            <person name="Karlsson M."/>
            <person name="Huettel B."/>
            <person name="Barry K.W."/>
            <person name="Haridas S."/>
            <person name="Chen C."/>
            <person name="Bauer D."/>
            <person name="Andreopoulos W."/>
            <person name="Pangilinan J."/>
            <person name="LaButti K."/>
            <person name="Riley R."/>
            <person name="Lipzen A."/>
            <person name="Clum A."/>
            <person name="Drula E."/>
            <person name="Henrissat B."/>
            <person name="Kohler A."/>
            <person name="Grigoriev I.V."/>
            <person name="Martin F.M."/>
            <person name="Hacquard S."/>
        </authorList>
    </citation>
    <scope>NUCLEOTIDE SEQUENCE</scope>
    <source>
        <strain evidence="1">MPI-SDFR-AT-0120</strain>
    </source>
</reference>
<name>A0A8K0R2F5_9PLEO</name>
<proteinExistence type="predicted"/>
<dbReference type="OrthoDB" id="3801087at2759"/>